<dbReference type="GO" id="GO:0022904">
    <property type="term" value="P:respiratory electron transport chain"/>
    <property type="evidence" value="ECO:0007669"/>
    <property type="project" value="InterPro"/>
</dbReference>
<evidence type="ECO:0000256" key="6">
    <source>
        <dbReference type="SAM" id="Phobius"/>
    </source>
</evidence>
<proteinExistence type="predicted"/>
<feature type="transmembrane region" description="Helical" evidence="6">
    <location>
        <begin position="52"/>
        <end position="72"/>
    </location>
</feature>
<feature type="transmembrane region" description="Helical" evidence="6">
    <location>
        <begin position="159"/>
        <end position="177"/>
    </location>
</feature>
<evidence type="ECO:0000256" key="4">
    <source>
        <dbReference type="ARBA" id="ARBA00022989"/>
    </source>
</evidence>
<keyword evidence="4 6" id="KW-1133">Transmembrane helix</keyword>
<dbReference type="PANTHER" id="PTHR30485">
    <property type="entry name" value="NI/FE-HYDROGENASE 1 B-TYPE CYTOCHROME SUBUNIT"/>
    <property type="match status" value="1"/>
</dbReference>
<comment type="caution">
    <text evidence="8">The sequence shown here is derived from an EMBL/GenBank/DDBJ whole genome shotgun (WGS) entry which is preliminary data.</text>
</comment>
<evidence type="ECO:0000256" key="3">
    <source>
        <dbReference type="ARBA" id="ARBA00022692"/>
    </source>
</evidence>
<keyword evidence="5 6" id="KW-0472">Membrane</keyword>
<name>A0A365TSX5_9GAMM</name>
<feature type="transmembrane region" description="Helical" evidence="6">
    <location>
        <begin position="14"/>
        <end position="31"/>
    </location>
</feature>
<dbReference type="OrthoDB" id="196472at2"/>
<feature type="domain" description="Cytochrome b561 bacterial/Ni-hydrogenase" evidence="7">
    <location>
        <begin position="10"/>
        <end position="188"/>
    </location>
</feature>
<evidence type="ECO:0000256" key="2">
    <source>
        <dbReference type="ARBA" id="ARBA00022475"/>
    </source>
</evidence>
<dbReference type="GO" id="GO:0009055">
    <property type="term" value="F:electron transfer activity"/>
    <property type="evidence" value="ECO:0007669"/>
    <property type="project" value="InterPro"/>
</dbReference>
<dbReference type="GO" id="GO:0005886">
    <property type="term" value="C:plasma membrane"/>
    <property type="evidence" value="ECO:0007669"/>
    <property type="project" value="UniProtKB-SubCell"/>
</dbReference>
<gene>
    <name evidence="8" type="ORF">DQ400_00345</name>
</gene>
<dbReference type="AlphaFoldDB" id="A0A365TSX5"/>
<feature type="transmembrane region" description="Helical" evidence="6">
    <location>
        <begin position="211"/>
        <end position="229"/>
    </location>
</feature>
<sequence length="230" mass="25717">MRKTSVTIDVWDKWIRVFHWGLVAAILLSFYTTKTRGVPFLFPIEVHAQAGYLLLGLLVFRWLWGVMGSVYARFKTFLYPPGETIAYSKALLKRQPGTYASHNPLGGWMTLVMLLSLSFQAVSGLFLSDDIFFQAPLYGLFGDGVSSQLRSMHQLNSDLLIILIGLHLVGLVVHRLMGEPLVAAMLAGTKHFRQLPVDARNEPLNAATLRLRALGALLIAAGVALWLWFY</sequence>
<dbReference type="PANTHER" id="PTHR30485:SF2">
    <property type="entry name" value="BLL0597 PROTEIN"/>
    <property type="match status" value="1"/>
</dbReference>
<evidence type="ECO:0000259" key="7">
    <source>
        <dbReference type="Pfam" id="PF01292"/>
    </source>
</evidence>
<dbReference type="EMBL" id="QNTU01000001">
    <property type="protein sequence ID" value="RBI69191.1"/>
    <property type="molecule type" value="Genomic_DNA"/>
</dbReference>
<keyword evidence="2" id="KW-1003">Cell membrane</keyword>
<accession>A0A365TSX5</accession>
<dbReference type="Pfam" id="PF01292">
    <property type="entry name" value="Ni_hydr_CYTB"/>
    <property type="match status" value="1"/>
</dbReference>
<reference evidence="9" key="1">
    <citation type="submission" date="2018-06" db="EMBL/GenBank/DDBJ databases">
        <title>Whole genome sequencing of four bacterial strains from South Shetland trench revealing bio-synthetic gene clusters.</title>
        <authorList>
            <person name="Abdel-Mageed W.M."/>
            <person name="Lehri B."/>
            <person name="Jarmusch S."/>
            <person name="Miranda K."/>
            <person name="Goodfellow M."/>
            <person name="Jaspars M."/>
            <person name="Karlyshev A.V."/>
        </authorList>
    </citation>
    <scope>NUCLEOTIDE SEQUENCE [LARGE SCALE GENOMIC DNA]</scope>
    <source>
        <strain evidence="9">SST4</strain>
    </source>
</reference>
<dbReference type="RefSeq" id="WP_113267847.1">
    <property type="nucleotide sequence ID" value="NZ_QNTU01000001.1"/>
</dbReference>
<keyword evidence="9" id="KW-1185">Reference proteome</keyword>
<dbReference type="SUPFAM" id="SSF81342">
    <property type="entry name" value="Transmembrane di-heme cytochromes"/>
    <property type="match status" value="1"/>
</dbReference>
<keyword evidence="3 6" id="KW-0812">Transmembrane</keyword>
<dbReference type="Gene3D" id="1.20.950.20">
    <property type="entry name" value="Transmembrane di-heme cytochromes, Chain C"/>
    <property type="match status" value="1"/>
</dbReference>
<protein>
    <submittedName>
        <fullName evidence="8">Cytochrome B</fullName>
    </submittedName>
</protein>
<dbReference type="InterPro" id="IPR016174">
    <property type="entry name" value="Di-haem_cyt_TM"/>
</dbReference>
<evidence type="ECO:0000256" key="5">
    <source>
        <dbReference type="ARBA" id="ARBA00023136"/>
    </source>
</evidence>
<dbReference type="InterPro" id="IPR051542">
    <property type="entry name" value="Hydrogenase_cytochrome"/>
</dbReference>
<dbReference type="InterPro" id="IPR011577">
    <property type="entry name" value="Cyt_b561_bac/Ni-Hgenase"/>
</dbReference>
<comment type="subcellular location">
    <subcellularLocation>
        <location evidence="1">Cell membrane</location>
        <topology evidence="1">Multi-pass membrane protein</topology>
    </subcellularLocation>
</comment>
<evidence type="ECO:0000313" key="9">
    <source>
        <dbReference type="Proteomes" id="UP000252204"/>
    </source>
</evidence>
<feature type="transmembrane region" description="Helical" evidence="6">
    <location>
        <begin position="105"/>
        <end position="127"/>
    </location>
</feature>
<organism evidence="8 9">
    <name type="scientific">Vreelandella sulfidaeris</name>
    <dbReference type="NCBI Taxonomy" id="115553"/>
    <lineage>
        <taxon>Bacteria</taxon>
        <taxon>Pseudomonadati</taxon>
        <taxon>Pseudomonadota</taxon>
        <taxon>Gammaproteobacteria</taxon>
        <taxon>Oceanospirillales</taxon>
        <taxon>Halomonadaceae</taxon>
        <taxon>Vreelandella</taxon>
    </lineage>
</organism>
<dbReference type="GO" id="GO:0020037">
    <property type="term" value="F:heme binding"/>
    <property type="evidence" value="ECO:0007669"/>
    <property type="project" value="TreeGrafter"/>
</dbReference>
<evidence type="ECO:0000313" key="8">
    <source>
        <dbReference type="EMBL" id="RBI69191.1"/>
    </source>
</evidence>
<dbReference type="Proteomes" id="UP000252204">
    <property type="component" value="Unassembled WGS sequence"/>
</dbReference>
<evidence type="ECO:0000256" key="1">
    <source>
        <dbReference type="ARBA" id="ARBA00004651"/>
    </source>
</evidence>